<evidence type="ECO:0000313" key="3">
    <source>
        <dbReference type="Proteomes" id="UP001146120"/>
    </source>
</evidence>
<name>A0AAV2YNT6_9STRA</name>
<dbReference type="InterPro" id="IPR018838">
    <property type="entry name" value="ZGRF1-like_N"/>
</dbReference>
<organism evidence="2 3">
    <name type="scientific">Lagenidium giganteum</name>
    <dbReference type="NCBI Taxonomy" id="4803"/>
    <lineage>
        <taxon>Eukaryota</taxon>
        <taxon>Sar</taxon>
        <taxon>Stramenopiles</taxon>
        <taxon>Oomycota</taxon>
        <taxon>Peronosporomycetes</taxon>
        <taxon>Pythiales</taxon>
        <taxon>Pythiaceae</taxon>
    </lineage>
</organism>
<dbReference type="Pfam" id="PF10382">
    <property type="entry name" value="ZGRF1-like_N"/>
    <property type="match status" value="1"/>
</dbReference>
<keyword evidence="3" id="KW-1185">Reference proteome</keyword>
<proteinExistence type="predicted"/>
<dbReference type="Proteomes" id="UP001146120">
    <property type="component" value="Unassembled WGS sequence"/>
</dbReference>
<sequence length="72" mass="8053">MVKLNRLLGHRPEVHVACMYTKHKTQKKKTWHDGFVSLYASRRVVLYDEMPPDGTLPAGGGRASSPCLTVLC</sequence>
<gene>
    <name evidence="2" type="ORF">N0F65_005814</name>
</gene>
<reference evidence="2" key="1">
    <citation type="submission" date="2022-11" db="EMBL/GenBank/DDBJ databases">
        <authorList>
            <person name="Morgan W.R."/>
            <person name="Tartar A."/>
        </authorList>
    </citation>
    <scope>NUCLEOTIDE SEQUENCE</scope>
    <source>
        <strain evidence="2">ARSEF 373</strain>
    </source>
</reference>
<evidence type="ECO:0000259" key="1">
    <source>
        <dbReference type="Pfam" id="PF10382"/>
    </source>
</evidence>
<dbReference type="EMBL" id="DAKRPA010000161">
    <property type="protein sequence ID" value="DAZ96635.1"/>
    <property type="molecule type" value="Genomic_DNA"/>
</dbReference>
<evidence type="ECO:0000313" key="2">
    <source>
        <dbReference type="EMBL" id="DAZ96635.1"/>
    </source>
</evidence>
<accession>A0AAV2YNT6</accession>
<comment type="caution">
    <text evidence="2">The sequence shown here is derived from an EMBL/GenBank/DDBJ whole genome shotgun (WGS) entry which is preliminary data.</text>
</comment>
<dbReference type="AlphaFoldDB" id="A0AAV2YNT6"/>
<protein>
    <recommendedName>
        <fullName evidence="1">5'-3' DNA helicase ZGRF1-like N-terminal domain-containing protein</fullName>
    </recommendedName>
</protein>
<feature type="domain" description="5'-3' DNA helicase ZGRF1-like N-terminal" evidence="1">
    <location>
        <begin position="17"/>
        <end position="49"/>
    </location>
</feature>
<reference evidence="2" key="2">
    <citation type="journal article" date="2023" name="Microbiol Resour">
        <title>Decontamination and Annotation of the Draft Genome Sequence of the Oomycete Lagenidium giganteum ARSEF 373.</title>
        <authorList>
            <person name="Morgan W.R."/>
            <person name="Tartar A."/>
        </authorList>
    </citation>
    <scope>NUCLEOTIDE SEQUENCE</scope>
    <source>
        <strain evidence="2">ARSEF 373</strain>
    </source>
</reference>